<dbReference type="GO" id="GO:0003677">
    <property type="term" value="F:DNA binding"/>
    <property type="evidence" value="ECO:0007669"/>
    <property type="project" value="UniProtKB-KW"/>
</dbReference>
<dbReference type="Gene3D" id="1.10.1740.10">
    <property type="match status" value="1"/>
</dbReference>
<dbReference type="InterPro" id="IPR039425">
    <property type="entry name" value="RNA_pol_sigma-70-like"/>
</dbReference>
<evidence type="ECO:0000256" key="6">
    <source>
        <dbReference type="RuleBase" id="RU000716"/>
    </source>
</evidence>
<dbReference type="Pfam" id="PF08281">
    <property type="entry name" value="Sigma70_r4_2"/>
    <property type="match status" value="1"/>
</dbReference>
<evidence type="ECO:0000256" key="4">
    <source>
        <dbReference type="ARBA" id="ARBA00023125"/>
    </source>
</evidence>
<dbReference type="SUPFAM" id="SSF88946">
    <property type="entry name" value="Sigma2 domain of RNA polymerase sigma factors"/>
    <property type="match status" value="1"/>
</dbReference>
<dbReference type="InterPro" id="IPR000838">
    <property type="entry name" value="RNA_pol_sigma70_ECF_CS"/>
</dbReference>
<accession>A0AA49JJ81</accession>
<keyword evidence="2 6" id="KW-0805">Transcription regulation</keyword>
<dbReference type="PANTHER" id="PTHR43133">
    <property type="entry name" value="RNA POLYMERASE ECF-TYPE SIGMA FACTO"/>
    <property type="match status" value="1"/>
</dbReference>
<organism evidence="9">
    <name type="scientific">Roseihalotalea indica</name>
    <dbReference type="NCBI Taxonomy" id="2867963"/>
    <lineage>
        <taxon>Bacteria</taxon>
        <taxon>Pseudomonadati</taxon>
        <taxon>Bacteroidota</taxon>
        <taxon>Cytophagia</taxon>
        <taxon>Cytophagales</taxon>
        <taxon>Catalimonadaceae</taxon>
        <taxon>Roseihalotalea</taxon>
    </lineage>
</organism>
<dbReference type="Gene3D" id="1.10.10.10">
    <property type="entry name" value="Winged helix-like DNA-binding domain superfamily/Winged helix DNA-binding domain"/>
    <property type="match status" value="1"/>
</dbReference>
<keyword evidence="3 6" id="KW-0731">Sigma factor</keyword>
<dbReference type="InterPro" id="IPR014327">
    <property type="entry name" value="RNA_pol_sigma70_bacteroid"/>
</dbReference>
<evidence type="ECO:0000259" key="8">
    <source>
        <dbReference type="Pfam" id="PF08281"/>
    </source>
</evidence>
<reference evidence="9" key="2">
    <citation type="journal article" date="2024" name="Antonie Van Leeuwenhoek">
        <title>Roseihalotalea indica gen. nov., sp. nov., a halophilic Bacteroidetes from mesopelagic Southwest Indian Ocean with higher carbohydrate metabolic potential.</title>
        <authorList>
            <person name="Chen B."/>
            <person name="Zhang M."/>
            <person name="Lin D."/>
            <person name="Ye J."/>
            <person name="Tang K."/>
        </authorList>
    </citation>
    <scope>NUCLEOTIDE SEQUENCE</scope>
    <source>
        <strain evidence="9">TK19036</strain>
    </source>
</reference>
<keyword evidence="4 6" id="KW-0238">DNA-binding</keyword>
<dbReference type="InterPro" id="IPR013324">
    <property type="entry name" value="RNA_pol_sigma_r3/r4-like"/>
</dbReference>
<sequence>MKQGLESKEKKIVLALKGGDSRALKALYELYSGKLYQYSLAICKSSMLAEDVVQEVFIKIWEKRETLKEEHAIQSFLFTIARHRLLDLIKRAAKEAEVFREMAGHLPTMDHQIEQSIAYQERYTHVQHAISNLPPQRQLIFRLSREEGLSYAEIAQNLGITKGTVNIQIVKALKSIRDYLDLKEAVILVYLLHFFL</sequence>
<name>A0AA49JJ81_9BACT</name>
<dbReference type="InterPro" id="IPR014284">
    <property type="entry name" value="RNA_pol_sigma-70_dom"/>
</dbReference>
<dbReference type="EMBL" id="CP120682">
    <property type="protein sequence ID" value="WKN38937.1"/>
    <property type="molecule type" value="Genomic_DNA"/>
</dbReference>
<dbReference type="InterPro" id="IPR013249">
    <property type="entry name" value="RNA_pol_sigma70_r4_t2"/>
</dbReference>
<dbReference type="CDD" id="cd06171">
    <property type="entry name" value="Sigma70_r4"/>
    <property type="match status" value="1"/>
</dbReference>
<dbReference type="PANTHER" id="PTHR43133:SF46">
    <property type="entry name" value="RNA POLYMERASE SIGMA-70 FACTOR ECF SUBFAMILY"/>
    <property type="match status" value="1"/>
</dbReference>
<dbReference type="InterPro" id="IPR013325">
    <property type="entry name" value="RNA_pol_sigma_r2"/>
</dbReference>
<feature type="domain" description="RNA polymerase sigma factor 70 region 4 type 2" evidence="8">
    <location>
        <begin position="126"/>
        <end position="175"/>
    </location>
</feature>
<comment type="similarity">
    <text evidence="1 6">Belongs to the sigma-70 factor family. ECF subfamily.</text>
</comment>
<evidence type="ECO:0000256" key="3">
    <source>
        <dbReference type="ARBA" id="ARBA00023082"/>
    </source>
</evidence>
<dbReference type="Pfam" id="PF04542">
    <property type="entry name" value="Sigma70_r2"/>
    <property type="match status" value="1"/>
</dbReference>
<evidence type="ECO:0000256" key="1">
    <source>
        <dbReference type="ARBA" id="ARBA00010641"/>
    </source>
</evidence>
<evidence type="ECO:0000313" key="9">
    <source>
        <dbReference type="EMBL" id="WKN38937.1"/>
    </source>
</evidence>
<feature type="domain" description="RNA polymerase sigma-70 region 2" evidence="7">
    <location>
        <begin position="27"/>
        <end position="94"/>
    </location>
</feature>
<gene>
    <name evidence="9" type="ORF">K4G66_09505</name>
</gene>
<dbReference type="NCBIfam" id="TIGR02985">
    <property type="entry name" value="Sig70_bacteroi1"/>
    <property type="match status" value="1"/>
</dbReference>
<reference evidence="9" key="1">
    <citation type="journal article" date="2023" name="Comput. Struct. Biotechnol. J.">
        <title>Discovery of a novel marine Bacteroidetes with a rich repertoire of carbohydrate-active enzymes.</title>
        <authorList>
            <person name="Chen B."/>
            <person name="Liu G."/>
            <person name="Chen Q."/>
            <person name="Wang H."/>
            <person name="Liu L."/>
            <person name="Tang K."/>
        </authorList>
    </citation>
    <scope>NUCLEOTIDE SEQUENCE</scope>
    <source>
        <strain evidence="9">TK19036</strain>
    </source>
</reference>
<dbReference type="NCBIfam" id="TIGR02937">
    <property type="entry name" value="sigma70-ECF"/>
    <property type="match status" value="1"/>
</dbReference>
<dbReference type="SUPFAM" id="SSF88659">
    <property type="entry name" value="Sigma3 and sigma4 domains of RNA polymerase sigma factors"/>
    <property type="match status" value="1"/>
</dbReference>
<evidence type="ECO:0000256" key="5">
    <source>
        <dbReference type="ARBA" id="ARBA00023163"/>
    </source>
</evidence>
<dbReference type="AlphaFoldDB" id="A0AA49JJ81"/>
<dbReference type="GO" id="GO:0006352">
    <property type="term" value="P:DNA-templated transcription initiation"/>
    <property type="evidence" value="ECO:0007669"/>
    <property type="project" value="InterPro"/>
</dbReference>
<proteinExistence type="inferred from homology"/>
<dbReference type="GO" id="GO:0016987">
    <property type="term" value="F:sigma factor activity"/>
    <property type="evidence" value="ECO:0007669"/>
    <property type="project" value="UniProtKB-KW"/>
</dbReference>
<evidence type="ECO:0000259" key="7">
    <source>
        <dbReference type="Pfam" id="PF04542"/>
    </source>
</evidence>
<evidence type="ECO:0000256" key="2">
    <source>
        <dbReference type="ARBA" id="ARBA00023015"/>
    </source>
</evidence>
<dbReference type="InterPro" id="IPR036388">
    <property type="entry name" value="WH-like_DNA-bd_sf"/>
</dbReference>
<keyword evidence="5 6" id="KW-0804">Transcription</keyword>
<protein>
    <recommendedName>
        <fullName evidence="6">RNA polymerase sigma factor</fullName>
    </recommendedName>
</protein>
<dbReference type="InterPro" id="IPR007627">
    <property type="entry name" value="RNA_pol_sigma70_r2"/>
</dbReference>
<dbReference type="PROSITE" id="PS01063">
    <property type="entry name" value="SIGMA70_ECF"/>
    <property type="match status" value="1"/>
</dbReference>